<dbReference type="KEGG" id="scj:SCANT_v1c04240"/>
<protein>
    <submittedName>
        <fullName evidence="2">Uncharacterized protein</fullName>
    </submittedName>
</protein>
<proteinExistence type="predicted"/>
<dbReference type="PATRIC" id="fig|362837.3.peg.430"/>
<dbReference type="AlphaFoldDB" id="A0A0M4JWJ1"/>
<gene>
    <name evidence="2" type="ORF">SCANT_v1c04240</name>
</gene>
<dbReference type="EMBL" id="CP012622">
    <property type="protein sequence ID" value="ALD66330.1"/>
    <property type="molecule type" value="Genomic_DNA"/>
</dbReference>
<evidence type="ECO:0000313" key="3">
    <source>
        <dbReference type="Proteomes" id="UP000063919"/>
    </source>
</evidence>
<dbReference type="OrthoDB" id="388168at2"/>
<keyword evidence="3" id="KW-1185">Reference proteome</keyword>
<reference evidence="2 3" key="1">
    <citation type="journal article" date="2015" name="Genome Announc.">
        <title>Complete Genome Sequence of Spiroplasma cantharicola CC-1T (DSM 21588), a Bacterium Isolated from Soldier Beetle (Cantharis carolinus).</title>
        <authorList>
            <person name="Lo W.S."/>
            <person name="Liu P.Y."/>
            <person name="Kuo C.H."/>
        </authorList>
    </citation>
    <scope>NUCLEOTIDE SEQUENCE [LARGE SCALE GENOMIC DNA]</scope>
    <source>
        <strain evidence="2 3">CC-1</strain>
    </source>
</reference>
<sequence length="391" mass="45393">MNKLLSILSSISLLITSIPTLALENNQLILDEKEKDHLYSKYATINLDELNLKIGEVNLYTIRNKLDDEKEVTMFLLVELIKNNDNKDKEQEITELIKSIVKNFEDWLITLPQLPLIEGSKTTGNLSMLYLGENNDIVGILNIENISLINKNKNTKYELSNIIRDTDINNISKLNKEILEENILQKNIKYGLKETYFSIQTITYESAIAKATEISHYSGFVIITFDDIFKNIKNTATELAQSDAYNSEQSNFKTSAIELDIDLGKNNFLNSYTYMDYSLNANYYTQGMGRFNYTINQTQIDPKYEAYKNTNHVKPKYKRINLNENTTINTFELMYKNVNQEKTFGTLTTRWLSDFKFEIRLNVNTWVWATAWNAYWARAEASMAILEIRFS</sequence>
<organism evidence="2 3">
    <name type="scientific">Spiroplasma cantharicola</name>
    <dbReference type="NCBI Taxonomy" id="362837"/>
    <lineage>
        <taxon>Bacteria</taxon>
        <taxon>Bacillati</taxon>
        <taxon>Mycoplasmatota</taxon>
        <taxon>Mollicutes</taxon>
        <taxon>Entomoplasmatales</taxon>
        <taxon>Spiroplasmataceae</taxon>
        <taxon>Spiroplasma</taxon>
    </lineage>
</organism>
<accession>A0A0M4JWJ1</accession>
<feature type="chain" id="PRO_5005796869" evidence="1">
    <location>
        <begin position="23"/>
        <end position="391"/>
    </location>
</feature>
<evidence type="ECO:0000256" key="1">
    <source>
        <dbReference type="SAM" id="SignalP"/>
    </source>
</evidence>
<evidence type="ECO:0000313" key="2">
    <source>
        <dbReference type="EMBL" id="ALD66330.1"/>
    </source>
</evidence>
<dbReference type="STRING" id="362837.SCANT_v1c04240"/>
<name>A0A0M4JWJ1_9MOLU</name>
<dbReference type="RefSeq" id="WP_053946091.1">
    <property type="nucleotide sequence ID" value="NZ_CP012622.1"/>
</dbReference>
<feature type="signal peptide" evidence="1">
    <location>
        <begin position="1"/>
        <end position="22"/>
    </location>
</feature>
<keyword evidence="1" id="KW-0732">Signal</keyword>
<dbReference type="Proteomes" id="UP000063919">
    <property type="component" value="Chromosome"/>
</dbReference>